<evidence type="ECO:0000313" key="2">
    <source>
        <dbReference type="Proteomes" id="UP001319870"/>
    </source>
</evidence>
<keyword evidence="1" id="KW-0238">DNA-binding</keyword>
<reference evidence="1 2" key="1">
    <citation type="submission" date="2021-09" db="EMBL/GenBank/DDBJ databases">
        <title>Isoptericola luteus sp. nov., a novel bacterium isolated from Harbin, the capital city of Heilongjiang province.</title>
        <authorList>
            <person name="Li J."/>
        </authorList>
    </citation>
    <scope>NUCLEOTIDE SEQUENCE [LARGE SCALE GENOMIC DNA]</scope>
    <source>
        <strain evidence="1 2">NEAU-Y5</strain>
    </source>
</reference>
<dbReference type="RefSeq" id="WP_225564726.1">
    <property type="nucleotide sequence ID" value="NZ_JAIXCQ010000003.1"/>
</dbReference>
<accession>A0ABS7ZF88</accession>
<dbReference type="PANTHER" id="PTHR38479:SF2">
    <property type="entry name" value="WINGED HELIX DNA-BINDING DOMAIN-CONTAINING PROTEIN"/>
    <property type="match status" value="1"/>
</dbReference>
<dbReference type="GO" id="GO:0003677">
    <property type="term" value="F:DNA binding"/>
    <property type="evidence" value="ECO:0007669"/>
    <property type="project" value="UniProtKB-KW"/>
</dbReference>
<protein>
    <submittedName>
        <fullName evidence="1">Winged helix DNA-binding domain-containing protein</fullName>
    </submittedName>
</protein>
<dbReference type="InterPro" id="IPR009351">
    <property type="entry name" value="AlkZ-like"/>
</dbReference>
<gene>
    <name evidence="1" type="ORF">LEP48_06335</name>
</gene>
<dbReference type="Proteomes" id="UP001319870">
    <property type="component" value="Unassembled WGS sequence"/>
</dbReference>
<comment type="caution">
    <text evidence="1">The sequence shown here is derived from an EMBL/GenBank/DDBJ whole genome shotgun (WGS) entry which is preliminary data.</text>
</comment>
<evidence type="ECO:0000313" key="1">
    <source>
        <dbReference type="EMBL" id="MCA5892971.1"/>
    </source>
</evidence>
<dbReference type="EMBL" id="JAIXCQ010000003">
    <property type="protein sequence ID" value="MCA5892971.1"/>
    <property type="molecule type" value="Genomic_DNA"/>
</dbReference>
<keyword evidence="2" id="KW-1185">Reference proteome</keyword>
<dbReference type="PANTHER" id="PTHR38479">
    <property type="entry name" value="LMO0824 PROTEIN"/>
    <property type="match status" value="1"/>
</dbReference>
<name>A0ABS7ZF88_9MICO</name>
<dbReference type="Pfam" id="PF06224">
    <property type="entry name" value="AlkZ-like"/>
    <property type="match status" value="1"/>
</dbReference>
<sequence>MTVRPDVADAAERPADWDRVLARRLATHRLLDPEPVHDDGTAAMTAVVDAMVGAHAQVMVAGETSVGLRADGVTRADVRRALEVERTLVKAHGPRGTVHLLSAGGLTRWVGAMGWIGASGPVPSRAARLTGDQQEAVLAAIGTALAGAELTVDELDEAVVGATGPWAGDLVMPAFSGFWPRWRQLIGTAGHRGVLCFGRLRGRKVTYTSPRTWLPAFDPRPGVAAALDLLHDYLAAYGPATAAELARWLSIRPARAAELFSQAGADPRLERVDRAGAACLRLAAASDAEPRRGEVRLLTLFDAYGIGSQPRAWIFPGRASERALAGGQAGNFPVVLVDGVVAGVWHQRLAGTRVRITVEMFETPAAARRRAVEEQVDRVAAVLGVTPELTFGEISVGAHA</sequence>
<proteinExistence type="predicted"/>
<organism evidence="1 2">
    <name type="scientific">Isoptericola luteus</name>
    <dbReference type="NCBI Taxonomy" id="2879484"/>
    <lineage>
        <taxon>Bacteria</taxon>
        <taxon>Bacillati</taxon>
        <taxon>Actinomycetota</taxon>
        <taxon>Actinomycetes</taxon>
        <taxon>Micrococcales</taxon>
        <taxon>Promicromonosporaceae</taxon>
        <taxon>Isoptericola</taxon>
    </lineage>
</organism>